<reference evidence="11 12" key="1">
    <citation type="submission" date="2015-04" db="EMBL/GenBank/DDBJ databases">
        <title>Taxonomic description and genome sequence of Salinicoccus sediminis sp. nov., a novel hyper halotolerant bacterium isolated from marine sediment.</title>
        <authorList>
            <person name="Mathan Kumar R."/>
            <person name="Kaur G."/>
            <person name="Kumar N."/>
            <person name="Kumar A."/>
            <person name="Singh N.K."/>
            <person name="Kaur N."/>
            <person name="Mayilraj S."/>
        </authorList>
    </citation>
    <scope>NUCLEOTIDE SEQUENCE [LARGE SCALE GENOMIC DNA]</scope>
    <source>
        <strain evidence="11 12">SV-16</strain>
    </source>
</reference>
<evidence type="ECO:0000256" key="2">
    <source>
        <dbReference type="ARBA" id="ARBA00004733"/>
    </source>
</evidence>
<dbReference type="HAMAP" id="MF_00131">
    <property type="entry name" value="Trp_synth_alpha"/>
    <property type="match status" value="1"/>
</dbReference>
<dbReference type="SUPFAM" id="SSF51366">
    <property type="entry name" value="Ribulose-phoshate binding barrel"/>
    <property type="match status" value="1"/>
</dbReference>
<dbReference type="GO" id="GO:0005829">
    <property type="term" value="C:cytosol"/>
    <property type="evidence" value="ECO:0007669"/>
    <property type="project" value="TreeGrafter"/>
</dbReference>
<evidence type="ECO:0000256" key="1">
    <source>
        <dbReference type="ARBA" id="ARBA00003365"/>
    </source>
</evidence>
<dbReference type="PANTHER" id="PTHR43406:SF1">
    <property type="entry name" value="TRYPTOPHAN SYNTHASE ALPHA CHAIN, CHLOROPLASTIC"/>
    <property type="match status" value="1"/>
</dbReference>
<dbReference type="EMBL" id="LAYZ01000024">
    <property type="protein sequence ID" value="KKK34063.1"/>
    <property type="molecule type" value="Genomic_DNA"/>
</dbReference>
<feature type="active site" description="Proton acceptor" evidence="9">
    <location>
        <position position="62"/>
    </location>
</feature>
<dbReference type="Pfam" id="PF00290">
    <property type="entry name" value="Trp_syntA"/>
    <property type="match status" value="1"/>
</dbReference>
<keyword evidence="6 9" id="KW-0057">Aromatic amino acid biosynthesis</keyword>
<evidence type="ECO:0000256" key="4">
    <source>
        <dbReference type="ARBA" id="ARBA00022605"/>
    </source>
</evidence>
<evidence type="ECO:0000256" key="6">
    <source>
        <dbReference type="ARBA" id="ARBA00023141"/>
    </source>
</evidence>
<dbReference type="Proteomes" id="UP000034287">
    <property type="component" value="Unassembled WGS sequence"/>
</dbReference>
<dbReference type="NCBIfam" id="TIGR00262">
    <property type="entry name" value="trpA"/>
    <property type="match status" value="1"/>
</dbReference>
<evidence type="ECO:0000256" key="10">
    <source>
        <dbReference type="RuleBase" id="RU003662"/>
    </source>
</evidence>
<proteinExistence type="inferred from homology"/>
<comment type="subunit">
    <text evidence="3 9">Tetramer of two alpha and two beta chains.</text>
</comment>
<comment type="caution">
    <text evidence="11">The sequence shown here is derived from an EMBL/GenBank/DDBJ whole genome shotgun (WGS) entry which is preliminary data.</text>
</comment>
<evidence type="ECO:0000256" key="9">
    <source>
        <dbReference type="HAMAP-Rule" id="MF_00131"/>
    </source>
</evidence>
<dbReference type="InterPro" id="IPR011060">
    <property type="entry name" value="RibuloseP-bd_barrel"/>
</dbReference>
<name>A0A0M2SIE7_9STAP</name>
<dbReference type="UniPathway" id="UPA00035">
    <property type="reaction ID" value="UER00044"/>
</dbReference>
<dbReference type="InterPro" id="IPR013785">
    <property type="entry name" value="Aldolase_TIM"/>
</dbReference>
<keyword evidence="12" id="KW-1185">Reference proteome</keyword>
<protein>
    <recommendedName>
        <fullName evidence="9">Tryptophan synthase alpha chain</fullName>
        <ecNumber evidence="9">4.2.1.20</ecNumber>
    </recommendedName>
</protein>
<dbReference type="RefSeq" id="WP_046517057.1">
    <property type="nucleotide sequence ID" value="NZ_LAYZ01000024.1"/>
</dbReference>
<sequence length="268" mass="28597">MSKFKIEDTFNRLKEKDEKAFIAYIMAGDGGLSDLGRQIRELESAGVSIVELGIPFSDPVADGPAIQAAGRRALAEGVTLEAVLSELARIKAEIGIPVVIMSYANPVLRLGAEKFAGLAHEAGVAGVILPDVPFEQEGEFGAPLAKYDIANIRFVTLTSSRERIREVTETAEGFVYAVTVNGTTGVRDGFDDSLYDHLSRITEVSNAPVCAGFGISTRDQAERTGAACDGVIVGSRIVNLLHEGKADEISGIIPQKSVLKKVTSKIFD</sequence>
<evidence type="ECO:0000256" key="8">
    <source>
        <dbReference type="ARBA" id="ARBA00049047"/>
    </source>
</evidence>
<comment type="catalytic activity">
    <reaction evidence="8 9">
        <text>(1S,2R)-1-C-(indol-3-yl)glycerol 3-phosphate + L-serine = D-glyceraldehyde 3-phosphate + L-tryptophan + H2O</text>
        <dbReference type="Rhea" id="RHEA:10532"/>
        <dbReference type="ChEBI" id="CHEBI:15377"/>
        <dbReference type="ChEBI" id="CHEBI:33384"/>
        <dbReference type="ChEBI" id="CHEBI:57912"/>
        <dbReference type="ChEBI" id="CHEBI:58866"/>
        <dbReference type="ChEBI" id="CHEBI:59776"/>
        <dbReference type="EC" id="4.2.1.20"/>
    </reaction>
</comment>
<evidence type="ECO:0000313" key="12">
    <source>
        <dbReference type="Proteomes" id="UP000034287"/>
    </source>
</evidence>
<keyword evidence="5 9" id="KW-0822">Tryptophan biosynthesis</keyword>
<dbReference type="AlphaFoldDB" id="A0A0M2SIE7"/>
<dbReference type="PROSITE" id="PS00167">
    <property type="entry name" value="TRP_SYNTHASE_ALPHA"/>
    <property type="match status" value="1"/>
</dbReference>
<comment type="pathway">
    <text evidence="2 9">Amino-acid biosynthesis; L-tryptophan biosynthesis; L-tryptophan from chorismate: step 5/5.</text>
</comment>
<dbReference type="PANTHER" id="PTHR43406">
    <property type="entry name" value="TRYPTOPHAN SYNTHASE, ALPHA CHAIN"/>
    <property type="match status" value="1"/>
</dbReference>
<dbReference type="OrthoDB" id="9804578at2"/>
<evidence type="ECO:0000256" key="5">
    <source>
        <dbReference type="ARBA" id="ARBA00022822"/>
    </source>
</evidence>
<keyword evidence="7 9" id="KW-0456">Lyase</keyword>
<dbReference type="InterPro" id="IPR018204">
    <property type="entry name" value="Trp_synthase_alpha_AS"/>
</dbReference>
<evidence type="ECO:0000256" key="3">
    <source>
        <dbReference type="ARBA" id="ARBA00011270"/>
    </source>
</evidence>
<evidence type="ECO:0000256" key="7">
    <source>
        <dbReference type="ARBA" id="ARBA00023239"/>
    </source>
</evidence>
<comment type="similarity">
    <text evidence="9 10">Belongs to the TrpA family.</text>
</comment>
<accession>A0A0M2SIE7</accession>
<dbReference type="PATRIC" id="fig|1432562.3.peg.2141"/>
<dbReference type="GO" id="GO:0004834">
    <property type="term" value="F:tryptophan synthase activity"/>
    <property type="evidence" value="ECO:0007669"/>
    <property type="project" value="UniProtKB-UniRule"/>
</dbReference>
<dbReference type="EC" id="4.2.1.20" evidence="9"/>
<dbReference type="CDD" id="cd04724">
    <property type="entry name" value="Tryptophan_synthase_alpha"/>
    <property type="match status" value="1"/>
</dbReference>
<dbReference type="FunFam" id="3.20.20.70:FF:000037">
    <property type="entry name" value="Tryptophan synthase alpha chain"/>
    <property type="match status" value="1"/>
</dbReference>
<dbReference type="STRING" id="1432562.WN59_10750"/>
<evidence type="ECO:0000313" key="11">
    <source>
        <dbReference type="EMBL" id="KKK34063.1"/>
    </source>
</evidence>
<dbReference type="Gene3D" id="3.20.20.70">
    <property type="entry name" value="Aldolase class I"/>
    <property type="match status" value="1"/>
</dbReference>
<comment type="function">
    <text evidence="1 9">The alpha subunit is responsible for the aldol cleavage of indoleglycerol phosphate to indole and glyceraldehyde 3-phosphate.</text>
</comment>
<keyword evidence="4 9" id="KW-0028">Amino-acid biosynthesis</keyword>
<dbReference type="InterPro" id="IPR002028">
    <property type="entry name" value="Trp_synthase_suA"/>
</dbReference>
<organism evidence="11 12">
    <name type="scientific">Salinicoccus sediminis</name>
    <dbReference type="NCBI Taxonomy" id="1432562"/>
    <lineage>
        <taxon>Bacteria</taxon>
        <taxon>Bacillati</taxon>
        <taxon>Bacillota</taxon>
        <taxon>Bacilli</taxon>
        <taxon>Bacillales</taxon>
        <taxon>Staphylococcaceae</taxon>
        <taxon>Salinicoccus</taxon>
    </lineage>
</organism>
<gene>
    <name evidence="9" type="primary">trpA</name>
    <name evidence="11" type="ORF">WN59_10750</name>
</gene>
<feature type="active site" description="Proton acceptor" evidence="9">
    <location>
        <position position="51"/>
    </location>
</feature>